<dbReference type="Proteomes" id="UP000007727">
    <property type="component" value="Chromosome"/>
</dbReference>
<dbReference type="PATRIC" id="fig|306263.5.peg.854"/>
<dbReference type="EMBL" id="CP000932">
    <property type="protein sequence ID" value="ACM64200.1"/>
    <property type="molecule type" value="Genomic_DNA"/>
</dbReference>
<organism evidence="1 2">
    <name type="scientific">Campylobacter lari (strain RM2100 / D67 / ATCC BAA-1060)</name>
    <dbReference type="NCBI Taxonomy" id="306263"/>
    <lineage>
        <taxon>Bacteria</taxon>
        <taxon>Pseudomonadati</taxon>
        <taxon>Campylobacterota</taxon>
        <taxon>Epsilonproteobacteria</taxon>
        <taxon>Campylobacterales</taxon>
        <taxon>Campylobacteraceae</taxon>
        <taxon>Campylobacter</taxon>
    </lineage>
</organism>
<accession>B9KCB1</accession>
<dbReference type="STRING" id="306263.Cla_0874"/>
<gene>
    <name evidence="1" type="ordered locus">Cla_0874</name>
</gene>
<proteinExistence type="predicted"/>
<dbReference type="KEGG" id="cla:CLA_0874"/>
<name>B9KCB1_CAMLR</name>
<dbReference type="HOGENOM" id="CLU_1451934_0_0_7"/>
<evidence type="ECO:0000313" key="1">
    <source>
        <dbReference type="EMBL" id="ACM64200.1"/>
    </source>
</evidence>
<dbReference type="AlphaFoldDB" id="B9KCB1"/>
<evidence type="ECO:0000313" key="2">
    <source>
        <dbReference type="Proteomes" id="UP000007727"/>
    </source>
</evidence>
<reference evidence="1 2" key="1">
    <citation type="journal article" date="2008" name="Foodborne Pathog. Dis.">
        <title>The complete genome sequence and analysis of the human pathogen Campylobacter lari.</title>
        <authorList>
            <person name="Miller W.G."/>
            <person name="Wang G."/>
            <person name="Binnewies T.T."/>
            <person name="Parker C.T."/>
        </authorList>
    </citation>
    <scope>NUCLEOTIDE SEQUENCE [LARGE SCALE GENOMIC DNA]</scope>
    <source>
        <strain evidence="2">RM2100 / D67 / ATCC BAA-1060</strain>
    </source>
</reference>
<sequence length="182" mass="21618">MLQTMKHILTHTDETLLAKKFGYNNVEKFIKTKTLFLECESIQEWLLKGHYDMVNSSLEFVKKFNFTLDEEILNSTLKQCILLKDKYKKLQEAKAIIKTNFKRKSEPLHVLMFLSHLRVLKFPISNDLLYLNKTQIMQKLKELAIKHYKNSQGKLKIWGDILQYDIIYNDELLVLSMQKSDE</sequence>
<keyword evidence="2" id="KW-1185">Reference proteome</keyword>
<dbReference type="RefSeq" id="WP_012661583.1">
    <property type="nucleotide sequence ID" value="NC_012039.1"/>
</dbReference>
<protein>
    <submittedName>
        <fullName evidence="1">Uncharacterized protein</fullName>
    </submittedName>
</protein>
<dbReference type="eggNOG" id="ENOG5033MV2">
    <property type="taxonomic scope" value="Bacteria"/>
</dbReference>